<protein>
    <submittedName>
        <fullName evidence="2">Uncharacterized protein</fullName>
    </submittedName>
</protein>
<feature type="region of interest" description="Disordered" evidence="1">
    <location>
        <begin position="1"/>
        <end position="24"/>
    </location>
</feature>
<sequence length="98" mass="11071">MNSLHYTKDGDSRKAEYHCETSDEEQCSTADPATVLLDECTVRRVLGCGPHNPGKVGDVSRDQWNDTRRSKRDKTSYSSRKKAKKQRPADNNLGKSRT</sequence>
<gene>
    <name evidence="2" type="ORF">CVA01_29620</name>
</gene>
<reference evidence="2 3" key="1">
    <citation type="submission" date="2019-06" db="EMBL/GenBank/DDBJ databases">
        <title>Whole genome shotgun sequence of Corynebacterium variabile NBRC 15286.</title>
        <authorList>
            <person name="Hosoyama A."/>
            <person name="Uohara A."/>
            <person name="Ohji S."/>
            <person name="Ichikawa N."/>
        </authorList>
    </citation>
    <scope>NUCLEOTIDE SEQUENCE [LARGE SCALE GENOMIC DNA]</scope>
    <source>
        <strain evidence="2 3">NBRC 15286</strain>
    </source>
</reference>
<evidence type="ECO:0000256" key="1">
    <source>
        <dbReference type="SAM" id="MobiDB-lite"/>
    </source>
</evidence>
<dbReference type="EMBL" id="BJNT01000043">
    <property type="protein sequence ID" value="GEC87648.1"/>
    <property type="molecule type" value="Genomic_DNA"/>
</dbReference>
<organism evidence="2 3">
    <name type="scientific">Corynebacterium variabile</name>
    <dbReference type="NCBI Taxonomy" id="1727"/>
    <lineage>
        <taxon>Bacteria</taxon>
        <taxon>Bacillati</taxon>
        <taxon>Actinomycetota</taxon>
        <taxon>Actinomycetes</taxon>
        <taxon>Mycobacteriales</taxon>
        <taxon>Corynebacteriaceae</taxon>
        <taxon>Corynebacterium</taxon>
    </lineage>
</organism>
<evidence type="ECO:0000313" key="2">
    <source>
        <dbReference type="EMBL" id="GEC87648.1"/>
    </source>
</evidence>
<feature type="compositionally biased region" description="Basic and acidic residues" evidence="1">
    <location>
        <begin position="58"/>
        <end position="68"/>
    </location>
</feature>
<feature type="compositionally biased region" description="Basic and acidic residues" evidence="1">
    <location>
        <begin position="1"/>
        <end position="21"/>
    </location>
</feature>
<evidence type="ECO:0000313" key="3">
    <source>
        <dbReference type="Proteomes" id="UP000319986"/>
    </source>
</evidence>
<dbReference type="Proteomes" id="UP000319986">
    <property type="component" value="Unassembled WGS sequence"/>
</dbReference>
<dbReference type="AlphaFoldDB" id="A0A4Y4C4J0"/>
<comment type="caution">
    <text evidence="2">The sequence shown here is derived from an EMBL/GenBank/DDBJ whole genome shotgun (WGS) entry which is preliminary data.</text>
</comment>
<accession>A0A4Y4C4J0</accession>
<name>A0A4Y4C4J0_9CORY</name>
<proteinExistence type="predicted"/>
<feature type="region of interest" description="Disordered" evidence="1">
    <location>
        <begin position="47"/>
        <end position="98"/>
    </location>
</feature>